<dbReference type="InterPro" id="IPR010982">
    <property type="entry name" value="Lambda_DNA-bd_dom_sf"/>
</dbReference>
<gene>
    <name evidence="2" type="ORF">P0Y53_23320</name>
</gene>
<organism evidence="2 3">
    <name type="scientific">Candidatus Pseudobacter hemicellulosilyticus</name>
    <dbReference type="NCBI Taxonomy" id="3121375"/>
    <lineage>
        <taxon>Bacteria</taxon>
        <taxon>Pseudomonadati</taxon>
        <taxon>Bacteroidota</taxon>
        <taxon>Chitinophagia</taxon>
        <taxon>Chitinophagales</taxon>
        <taxon>Chitinophagaceae</taxon>
        <taxon>Pseudobacter</taxon>
    </lineage>
</organism>
<proteinExistence type="predicted"/>
<dbReference type="EMBL" id="CP119311">
    <property type="protein sequence ID" value="WEK35433.1"/>
    <property type="molecule type" value="Genomic_DNA"/>
</dbReference>
<dbReference type="GO" id="GO:0003677">
    <property type="term" value="F:DNA binding"/>
    <property type="evidence" value="ECO:0007669"/>
    <property type="project" value="InterPro"/>
</dbReference>
<dbReference type="Gene3D" id="1.10.260.40">
    <property type="entry name" value="lambda repressor-like DNA-binding domains"/>
    <property type="match status" value="1"/>
</dbReference>
<evidence type="ECO:0000313" key="3">
    <source>
        <dbReference type="Proteomes" id="UP001220610"/>
    </source>
</evidence>
<dbReference type="SMART" id="SM00530">
    <property type="entry name" value="HTH_XRE"/>
    <property type="match status" value="1"/>
</dbReference>
<protein>
    <submittedName>
        <fullName evidence="2">Helix-turn-helix transcriptional regulator</fullName>
    </submittedName>
</protein>
<name>A0AAJ6BFS7_9BACT</name>
<reference evidence="2" key="1">
    <citation type="submission" date="2023-03" db="EMBL/GenBank/DDBJ databases">
        <title>Andean soil-derived lignocellulolytic bacterial consortium as a source of novel taxa and putative plastic-active enzymes.</title>
        <authorList>
            <person name="Diaz-Garcia L."/>
            <person name="Chuvochina M."/>
            <person name="Feuerriegel G."/>
            <person name="Bunk B."/>
            <person name="Sproer C."/>
            <person name="Streit W.R."/>
            <person name="Rodriguez L.M."/>
            <person name="Overmann J."/>
            <person name="Jimenez D.J."/>
        </authorList>
    </citation>
    <scope>NUCLEOTIDE SEQUENCE</scope>
    <source>
        <strain evidence="2">MAG 7</strain>
    </source>
</reference>
<dbReference type="Pfam" id="PF01381">
    <property type="entry name" value="HTH_3"/>
    <property type="match status" value="1"/>
</dbReference>
<evidence type="ECO:0000259" key="1">
    <source>
        <dbReference type="PROSITE" id="PS50943"/>
    </source>
</evidence>
<dbReference type="PROSITE" id="PS50943">
    <property type="entry name" value="HTH_CROC1"/>
    <property type="match status" value="1"/>
</dbReference>
<dbReference type="AlphaFoldDB" id="A0AAJ6BFS7"/>
<evidence type="ECO:0000313" key="2">
    <source>
        <dbReference type="EMBL" id="WEK35433.1"/>
    </source>
</evidence>
<dbReference type="CDD" id="cd00093">
    <property type="entry name" value="HTH_XRE"/>
    <property type="match status" value="1"/>
</dbReference>
<feature type="domain" description="HTH cro/C1-type" evidence="1">
    <location>
        <begin position="9"/>
        <end position="63"/>
    </location>
</feature>
<dbReference type="Proteomes" id="UP001220610">
    <property type="component" value="Chromosome"/>
</dbReference>
<dbReference type="InterPro" id="IPR001387">
    <property type="entry name" value="Cro/C1-type_HTH"/>
</dbReference>
<dbReference type="SUPFAM" id="SSF47413">
    <property type="entry name" value="lambda repressor-like DNA-binding domains"/>
    <property type="match status" value="1"/>
</dbReference>
<accession>A0AAJ6BFS7</accession>
<sequence length="69" mass="7867">MAKLKLNRIKALLVEKNRTSKQLAEHLGKTETTVSRWCTNDVQPSLETLYEIAKYLKVDIRDLIVPGKG</sequence>